<dbReference type="PANTHER" id="PTHR23515">
    <property type="entry name" value="HIGH-AFFINITY NITRATE TRANSPORTER 2.3"/>
    <property type="match status" value="1"/>
</dbReference>
<feature type="transmembrane region" description="Helical" evidence="8">
    <location>
        <begin position="408"/>
        <end position="431"/>
    </location>
</feature>
<evidence type="ECO:0000256" key="7">
    <source>
        <dbReference type="ARBA" id="ARBA00023136"/>
    </source>
</evidence>
<dbReference type="GO" id="GO:0042128">
    <property type="term" value="P:nitrate assimilation"/>
    <property type="evidence" value="ECO:0007669"/>
    <property type="project" value="UniProtKB-UniRule"/>
</dbReference>
<keyword evidence="4 8" id="KW-0812">Transmembrane</keyword>
<name>A0A317SYP8_9PEZI</name>
<evidence type="ECO:0000256" key="5">
    <source>
        <dbReference type="ARBA" id="ARBA00022989"/>
    </source>
</evidence>
<comment type="subcellular location">
    <subcellularLocation>
        <location evidence="8">Cell membrane</location>
        <topology evidence="8">Multi-pass membrane protein</topology>
    </subcellularLocation>
    <subcellularLocation>
        <location evidence="1">Membrane</location>
        <topology evidence="1">Multi-pass membrane protein</topology>
    </subcellularLocation>
</comment>
<comment type="similarity">
    <text evidence="2 8">Belongs to the major facilitator superfamily. Nitrate/nitrite porter (TC 2.A.1.8) family.</text>
</comment>
<feature type="transmembrane region" description="Helical" evidence="8">
    <location>
        <begin position="126"/>
        <end position="146"/>
    </location>
</feature>
<evidence type="ECO:0000256" key="4">
    <source>
        <dbReference type="ARBA" id="ARBA00022692"/>
    </source>
</evidence>
<sequence length="501" mass="53820">MQLSLLWETPAVNPTNHKARSVPVLNPFDKYGRTFFFSTFGFMIAFLSWYAFPPLMSKTIKKDLALTQPEIANSNVLALTATLVVRLFIGPLCDRFGPRLCFAGILLAGAVPTVLAGLVTNAAGLLALRFFIGVLGATFVPCQVWSTGFFDKNVVGTANGLMAGIGNAGGGITYFVMPAIFDSLVHDRGLTPHKAWRVAFIVPFILIVAVALGMIFLCEDTPTGAWADRYNSVPRTIEGKIVDAPGNINDAPTTGQDKGASYAEKDKKTSDPENDSSNASIDLETIAQSEVIQTPTFDEAISVIFSLQCLMLSAPYACSFGGELAINAILGTYYLKNFPYLGQTNSGRWAAMFGLLNVFFRPAGGIIADIIYRYTKSVTAKKWWLVFIGCMQGVFCLAIGILNPHNEATMFGLVAGLAFFMDASNGANFAIVPHVHPFANGILSGVIGAAGNLGGVIFSIIFRYNGVKYDRVIMITGAICIGINLGVSWIRPIPKGQIGGR</sequence>
<dbReference type="PROSITE" id="PS50850">
    <property type="entry name" value="MFS"/>
    <property type="match status" value="1"/>
</dbReference>
<keyword evidence="7 8" id="KW-0472">Membrane</keyword>
<keyword evidence="3 8" id="KW-0813">Transport</keyword>
<evidence type="ECO:0000256" key="2">
    <source>
        <dbReference type="ARBA" id="ARBA00008432"/>
    </source>
</evidence>
<dbReference type="AlphaFoldDB" id="A0A317SYP8"/>
<protein>
    <recommendedName>
        <fullName evidence="8">Nitrate/nitrite transporter</fullName>
    </recommendedName>
</protein>
<feature type="transmembrane region" description="Helical" evidence="8">
    <location>
        <begin position="383"/>
        <end position="402"/>
    </location>
</feature>
<comment type="caution">
    <text evidence="11">The sequence shown here is derived from an EMBL/GenBank/DDBJ whole genome shotgun (WGS) entry which is preliminary data.</text>
</comment>
<dbReference type="OrthoDB" id="434240at2759"/>
<evidence type="ECO:0000313" key="12">
    <source>
        <dbReference type="Proteomes" id="UP000246991"/>
    </source>
</evidence>
<evidence type="ECO:0000256" key="9">
    <source>
        <dbReference type="SAM" id="MobiDB-lite"/>
    </source>
</evidence>
<dbReference type="FunFam" id="1.20.1250.20:FF:000382">
    <property type="entry name" value="Nitrate transporter CrnA"/>
    <property type="match status" value="1"/>
</dbReference>
<keyword evidence="12" id="KW-1185">Reference proteome</keyword>
<evidence type="ECO:0000259" key="10">
    <source>
        <dbReference type="PROSITE" id="PS50850"/>
    </source>
</evidence>
<keyword evidence="6 8" id="KW-0534">Nitrate assimilation</keyword>
<feature type="domain" description="Major facilitator superfamily (MFS) profile" evidence="10">
    <location>
        <begin position="34"/>
        <end position="495"/>
    </location>
</feature>
<dbReference type="InterPro" id="IPR011701">
    <property type="entry name" value="MFS"/>
</dbReference>
<dbReference type="STRING" id="42249.A0A317SYP8"/>
<dbReference type="InterPro" id="IPR036259">
    <property type="entry name" value="MFS_trans_sf"/>
</dbReference>
<dbReference type="EMBL" id="PYWC01000008">
    <property type="protein sequence ID" value="PWW79549.1"/>
    <property type="molecule type" value="Genomic_DNA"/>
</dbReference>
<dbReference type="InterPro" id="IPR004737">
    <property type="entry name" value="NO3_transporter_NarK/NarU-like"/>
</dbReference>
<dbReference type="GO" id="GO:0015112">
    <property type="term" value="F:nitrate transmembrane transporter activity"/>
    <property type="evidence" value="ECO:0007669"/>
    <property type="project" value="UniProtKB-UniRule"/>
</dbReference>
<feature type="transmembrane region" description="Helical" evidence="8">
    <location>
        <begin position="473"/>
        <end position="491"/>
    </location>
</feature>
<dbReference type="Gene3D" id="1.20.1250.20">
    <property type="entry name" value="MFS general substrate transporter like domains"/>
    <property type="match status" value="2"/>
</dbReference>
<feature type="transmembrane region" description="Helical" evidence="8">
    <location>
        <begin position="198"/>
        <end position="217"/>
    </location>
</feature>
<dbReference type="SUPFAM" id="SSF103473">
    <property type="entry name" value="MFS general substrate transporter"/>
    <property type="match status" value="1"/>
</dbReference>
<evidence type="ECO:0000256" key="1">
    <source>
        <dbReference type="ARBA" id="ARBA00004141"/>
    </source>
</evidence>
<evidence type="ECO:0000313" key="11">
    <source>
        <dbReference type="EMBL" id="PWW79549.1"/>
    </source>
</evidence>
<proteinExistence type="inferred from homology"/>
<feature type="transmembrane region" description="Helical" evidence="8">
    <location>
        <begin position="158"/>
        <end position="177"/>
    </location>
</feature>
<reference evidence="11 12" key="1">
    <citation type="submission" date="2018-03" db="EMBL/GenBank/DDBJ databases">
        <title>Genomes of Pezizomycetes fungi and the evolution of truffles.</title>
        <authorList>
            <person name="Murat C."/>
            <person name="Payen T."/>
            <person name="Noel B."/>
            <person name="Kuo A."/>
            <person name="Martin F.M."/>
        </authorList>
    </citation>
    <scope>NUCLEOTIDE SEQUENCE [LARGE SCALE GENOMIC DNA]</scope>
    <source>
        <strain evidence="11">091103-1</strain>
    </source>
</reference>
<dbReference type="InterPro" id="IPR044772">
    <property type="entry name" value="NO3_transporter"/>
</dbReference>
<evidence type="ECO:0000256" key="3">
    <source>
        <dbReference type="ARBA" id="ARBA00022448"/>
    </source>
</evidence>
<accession>A0A317SYP8</accession>
<dbReference type="InterPro" id="IPR020846">
    <property type="entry name" value="MFS_dom"/>
</dbReference>
<feature type="transmembrane region" description="Helical" evidence="8">
    <location>
        <begin position="349"/>
        <end position="371"/>
    </location>
</feature>
<dbReference type="GO" id="GO:0015113">
    <property type="term" value="F:nitrite transmembrane transporter activity"/>
    <property type="evidence" value="ECO:0007669"/>
    <property type="project" value="InterPro"/>
</dbReference>
<keyword evidence="5 8" id="KW-1133">Transmembrane helix</keyword>
<evidence type="ECO:0000256" key="6">
    <source>
        <dbReference type="ARBA" id="ARBA00023063"/>
    </source>
</evidence>
<feature type="transmembrane region" description="Helical" evidence="8">
    <location>
        <begin position="438"/>
        <end position="461"/>
    </location>
</feature>
<dbReference type="NCBIfam" id="TIGR00886">
    <property type="entry name" value="2A0108"/>
    <property type="match status" value="1"/>
</dbReference>
<keyword evidence="8" id="KW-1003">Cell membrane</keyword>
<feature type="transmembrane region" description="Helical" evidence="8">
    <location>
        <begin position="72"/>
        <end position="90"/>
    </location>
</feature>
<dbReference type="Proteomes" id="UP000246991">
    <property type="component" value="Unassembled WGS sequence"/>
</dbReference>
<dbReference type="GO" id="GO:0005886">
    <property type="term" value="C:plasma membrane"/>
    <property type="evidence" value="ECO:0007669"/>
    <property type="project" value="UniProtKB-SubCell"/>
</dbReference>
<organism evidence="11 12">
    <name type="scientific">Tuber magnatum</name>
    <name type="common">white Piedmont truffle</name>
    <dbReference type="NCBI Taxonomy" id="42249"/>
    <lineage>
        <taxon>Eukaryota</taxon>
        <taxon>Fungi</taxon>
        <taxon>Dikarya</taxon>
        <taxon>Ascomycota</taxon>
        <taxon>Pezizomycotina</taxon>
        <taxon>Pezizomycetes</taxon>
        <taxon>Pezizales</taxon>
        <taxon>Tuberaceae</taxon>
        <taxon>Tuber</taxon>
    </lineage>
</organism>
<evidence type="ECO:0000256" key="8">
    <source>
        <dbReference type="RuleBase" id="RU366033"/>
    </source>
</evidence>
<feature type="transmembrane region" description="Helical" evidence="8">
    <location>
        <begin position="96"/>
        <end position="119"/>
    </location>
</feature>
<feature type="region of interest" description="Disordered" evidence="9">
    <location>
        <begin position="244"/>
        <end position="279"/>
    </location>
</feature>
<gene>
    <name evidence="11" type="ORF">C7212DRAFT_356378</name>
</gene>
<feature type="transmembrane region" description="Helical" evidence="8">
    <location>
        <begin position="35"/>
        <end position="52"/>
    </location>
</feature>
<dbReference type="Pfam" id="PF07690">
    <property type="entry name" value="MFS_1"/>
    <property type="match status" value="1"/>
</dbReference>